<evidence type="ECO:0000256" key="1">
    <source>
        <dbReference type="SAM" id="MobiDB-lite"/>
    </source>
</evidence>
<feature type="region of interest" description="Disordered" evidence="1">
    <location>
        <begin position="378"/>
        <end position="429"/>
    </location>
</feature>
<dbReference type="Proteomes" id="UP001186944">
    <property type="component" value="Unassembled WGS sequence"/>
</dbReference>
<proteinExistence type="predicted"/>
<evidence type="ECO:0000313" key="3">
    <source>
        <dbReference type="Proteomes" id="UP001186944"/>
    </source>
</evidence>
<keyword evidence="3" id="KW-1185">Reference proteome</keyword>
<accession>A0AA88XP92</accession>
<reference evidence="2" key="1">
    <citation type="submission" date="2019-08" db="EMBL/GenBank/DDBJ databases">
        <title>The improved chromosome-level genome for the pearl oyster Pinctada fucata martensii using PacBio sequencing and Hi-C.</title>
        <authorList>
            <person name="Zheng Z."/>
        </authorList>
    </citation>
    <scope>NUCLEOTIDE SEQUENCE</scope>
    <source>
        <strain evidence="2">ZZ-2019</strain>
        <tissue evidence="2">Adductor muscle</tissue>
    </source>
</reference>
<feature type="compositionally biased region" description="Basic residues" evidence="1">
    <location>
        <begin position="378"/>
        <end position="393"/>
    </location>
</feature>
<gene>
    <name evidence="2" type="ORF">FSP39_001748</name>
</gene>
<organism evidence="2 3">
    <name type="scientific">Pinctada imbricata</name>
    <name type="common">Atlantic pearl-oyster</name>
    <name type="synonym">Pinctada martensii</name>
    <dbReference type="NCBI Taxonomy" id="66713"/>
    <lineage>
        <taxon>Eukaryota</taxon>
        <taxon>Metazoa</taxon>
        <taxon>Spiralia</taxon>
        <taxon>Lophotrochozoa</taxon>
        <taxon>Mollusca</taxon>
        <taxon>Bivalvia</taxon>
        <taxon>Autobranchia</taxon>
        <taxon>Pteriomorphia</taxon>
        <taxon>Pterioida</taxon>
        <taxon>Pterioidea</taxon>
        <taxon>Pteriidae</taxon>
        <taxon>Pinctada</taxon>
    </lineage>
</organism>
<comment type="caution">
    <text evidence="2">The sequence shown here is derived from an EMBL/GenBank/DDBJ whole genome shotgun (WGS) entry which is preliminary data.</text>
</comment>
<dbReference type="EMBL" id="VSWD01000010">
    <property type="protein sequence ID" value="KAK3089208.1"/>
    <property type="molecule type" value="Genomic_DNA"/>
</dbReference>
<dbReference type="AlphaFoldDB" id="A0AA88XP92"/>
<feature type="region of interest" description="Disordered" evidence="1">
    <location>
        <begin position="57"/>
        <end position="114"/>
    </location>
</feature>
<sequence>MHVNGTSNVDGLSACPMFPCDSRLYINPSTVSRILLVVCSAALLNCVLSQLHGPLDPHGPVDPHGPLDPHGPSIHGAGPIPDGPHAIHGAGPIHDGPGPHLIPDGPHGPNVSPVINPLLPDGLLEDNPFVDPFTEGIIPEKGPWKKHRIPLNNPGCKKIGPTDFDPKAIFDDSFVCDKSAESSLPITPRIWTDRHPNSTIFGDSWVSTWDFEHDPTKPLAAEFRATDFYEHVYDALVADDFGDVFKQCASRPKHYNPPETAKYKAKKTCETNYVPLHERAIWHNHQGRQLPCYVPVPNELWSVSCHSPDNPSDTKCRLGYVGYDEFRCIPSNFVQRTITLVCPTVNMMFKRTFSVPTTCSCKMCYSCGNGLTYDVRAPGHRGRRGRRRRRLGRKRDGVPIYAKRRGGRQGGRGGRGGRRGRGRIDPILH</sequence>
<name>A0AA88XP92_PINIB</name>
<protein>
    <submittedName>
        <fullName evidence="2">Uncharacterized protein</fullName>
    </submittedName>
</protein>
<evidence type="ECO:0000313" key="2">
    <source>
        <dbReference type="EMBL" id="KAK3089208.1"/>
    </source>
</evidence>